<dbReference type="PANTHER" id="PTHR47893">
    <property type="entry name" value="REGULATORY PROTEIN PCHR"/>
    <property type="match status" value="1"/>
</dbReference>
<dbReference type="PROSITE" id="PS00041">
    <property type="entry name" value="HTH_ARAC_FAMILY_1"/>
    <property type="match status" value="1"/>
</dbReference>
<evidence type="ECO:0000313" key="6">
    <source>
        <dbReference type="Proteomes" id="UP000335415"/>
    </source>
</evidence>
<comment type="caution">
    <text evidence="5">The sequence shown here is derived from an EMBL/GenBank/DDBJ whole genome shotgun (WGS) entry which is preliminary data.</text>
</comment>
<dbReference type="AlphaFoldDB" id="A0A5J5FRM3"/>
<dbReference type="Proteomes" id="UP000335415">
    <property type="component" value="Unassembled WGS sequence"/>
</dbReference>
<dbReference type="InterPro" id="IPR018060">
    <property type="entry name" value="HTH_AraC"/>
</dbReference>
<organism evidence="5 6">
    <name type="scientific">Affinibrenneria salicis</name>
    <dbReference type="NCBI Taxonomy" id="2590031"/>
    <lineage>
        <taxon>Bacteria</taxon>
        <taxon>Pseudomonadati</taxon>
        <taxon>Pseudomonadota</taxon>
        <taxon>Gammaproteobacteria</taxon>
        <taxon>Enterobacterales</taxon>
        <taxon>Pectobacteriaceae</taxon>
        <taxon>Affinibrenneria</taxon>
    </lineage>
</organism>
<dbReference type="PROSITE" id="PS01124">
    <property type="entry name" value="HTH_ARAC_FAMILY_2"/>
    <property type="match status" value="1"/>
</dbReference>
<evidence type="ECO:0000259" key="4">
    <source>
        <dbReference type="PROSITE" id="PS01124"/>
    </source>
</evidence>
<dbReference type="GO" id="GO:0043565">
    <property type="term" value="F:sequence-specific DNA binding"/>
    <property type="evidence" value="ECO:0007669"/>
    <property type="project" value="InterPro"/>
</dbReference>
<dbReference type="Gene3D" id="1.10.10.60">
    <property type="entry name" value="Homeodomain-like"/>
    <property type="match status" value="1"/>
</dbReference>
<protein>
    <submittedName>
        <fullName evidence="5">Helix-turn-helix transcriptional regulator</fullName>
    </submittedName>
</protein>
<evidence type="ECO:0000313" key="5">
    <source>
        <dbReference type="EMBL" id="KAA8995398.1"/>
    </source>
</evidence>
<evidence type="ECO:0000256" key="1">
    <source>
        <dbReference type="ARBA" id="ARBA00023015"/>
    </source>
</evidence>
<evidence type="ECO:0000256" key="2">
    <source>
        <dbReference type="ARBA" id="ARBA00023125"/>
    </source>
</evidence>
<gene>
    <name evidence="5" type="ORF">FJU30_24485</name>
</gene>
<keyword evidence="2" id="KW-0238">DNA-binding</keyword>
<dbReference type="InterPro" id="IPR018062">
    <property type="entry name" value="HTH_AraC-typ_CS"/>
</dbReference>
<dbReference type="InterPro" id="IPR053142">
    <property type="entry name" value="PchR_regulatory_protein"/>
</dbReference>
<proteinExistence type="predicted"/>
<keyword evidence="1" id="KW-0805">Transcription regulation</keyword>
<dbReference type="RefSeq" id="WP_150437625.1">
    <property type="nucleotide sequence ID" value="NZ_VYKJ01000020.1"/>
</dbReference>
<name>A0A5J5FRM3_9GAMM</name>
<dbReference type="InterPro" id="IPR009057">
    <property type="entry name" value="Homeodomain-like_sf"/>
</dbReference>
<sequence length="327" mass="36164">MINPSSLVTDARHFSVEDFLGFGERYGIAYRFPTLSSAIDRHKEKRIVVQGAIEEMTLASGLCLTSSSVRVLQSYESTSLQVSPLYVLVVIEGCVAIRLGGRQYVVRPGMALCTRLGQQLTLSASQMADQHLNTLTLAINPATFRPDPALKSLLHAWARHSAGPASVWPLPGYLLCGIQQTLTTASCDLARRMMLEGLMLQLLAHCLPPGAAAQEKSHGLSPGEQRRLESVRQLLQQQPEKDHALPELARAAAMSSSSLRTKFRQSYGQSVFDYLRDCRLNLARRYLQQGYSVQQAAWLSGYQHATNFATAFRRRYGISPSAIRENA</sequence>
<dbReference type="SMART" id="SM00342">
    <property type="entry name" value="HTH_ARAC"/>
    <property type="match status" value="1"/>
</dbReference>
<accession>A0A5J5FRM3</accession>
<reference evidence="5 6" key="1">
    <citation type="submission" date="2019-09" db="EMBL/GenBank/DDBJ databases">
        <authorList>
            <person name="Li Y."/>
        </authorList>
    </citation>
    <scope>NUCLEOTIDE SEQUENCE [LARGE SCALE GENOMIC DNA]</scope>
    <source>
        <strain evidence="5 6">L3-3HA</strain>
    </source>
</reference>
<keyword evidence="3" id="KW-0804">Transcription</keyword>
<dbReference type="GO" id="GO:0003700">
    <property type="term" value="F:DNA-binding transcription factor activity"/>
    <property type="evidence" value="ECO:0007669"/>
    <property type="project" value="InterPro"/>
</dbReference>
<keyword evidence="6" id="KW-1185">Reference proteome</keyword>
<feature type="domain" description="HTH araC/xylS-type" evidence="4">
    <location>
        <begin position="229"/>
        <end position="326"/>
    </location>
</feature>
<evidence type="ECO:0000256" key="3">
    <source>
        <dbReference type="ARBA" id="ARBA00023163"/>
    </source>
</evidence>
<dbReference type="EMBL" id="VYKJ01000020">
    <property type="protein sequence ID" value="KAA8995398.1"/>
    <property type="molecule type" value="Genomic_DNA"/>
</dbReference>
<dbReference type="Pfam" id="PF12833">
    <property type="entry name" value="HTH_18"/>
    <property type="match status" value="1"/>
</dbReference>
<dbReference type="PANTHER" id="PTHR47893:SF1">
    <property type="entry name" value="REGULATORY PROTEIN PCHR"/>
    <property type="match status" value="1"/>
</dbReference>
<dbReference type="OrthoDB" id="6670788at2"/>
<dbReference type="SUPFAM" id="SSF46689">
    <property type="entry name" value="Homeodomain-like"/>
    <property type="match status" value="2"/>
</dbReference>